<keyword evidence="1" id="KW-0175">Coiled coil</keyword>
<accession>A0A3M8CBI2</accession>
<name>A0A3M8CBI2_9BACL</name>
<dbReference type="EMBL" id="RHHT01000062">
    <property type="protein sequence ID" value="RNB72205.1"/>
    <property type="molecule type" value="Genomic_DNA"/>
</dbReference>
<evidence type="ECO:0000313" key="2">
    <source>
        <dbReference type="EMBL" id="RNB72205.1"/>
    </source>
</evidence>
<evidence type="ECO:0000256" key="1">
    <source>
        <dbReference type="SAM" id="Coils"/>
    </source>
</evidence>
<dbReference type="Proteomes" id="UP000281915">
    <property type="component" value="Unassembled WGS sequence"/>
</dbReference>
<proteinExistence type="predicted"/>
<organism evidence="2 3">
    <name type="scientific">Brevibacillus panacihumi</name>
    <dbReference type="NCBI Taxonomy" id="497735"/>
    <lineage>
        <taxon>Bacteria</taxon>
        <taxon>Bacillati</taxon>
        <taxon>Bacillota</taxon>
        <taxon>Bacilli</taxon>
        <taxon>Bacillales</taxon>
        <taxon>Paenibacillaceae</taxon>
        <taxon>Brevibacillus</taxon>
    </lineage>
</organism>
<reference evidence="2 3" key="1">
    <citation type="submission" date="2018-10" db="EMBL/GenBank/DDBJ databases">
        <title>Phylogenomics of Brevibacillus.</title>
        <authorList>
            <person name="Dunlap C."/>
        </authorList>
    </citation>
    <scope>NUCLEOTIDE SEQUENCE [LARGE SCALE GENOMIC DNA]</scope>
    <source>
        <strain evidence="2 3">JCM 15085</strain>
    </source>
</reference>
<protein>
    <submittedName>
        <fullName evidence="2">Uncharacterized protein</fullName>
    </submittedName>
</protein>
<dbReference type="AlphaFoldDB" id="A0A3M8CBI2"/>
<gene>
    <name evidence="2" type="ORF">EDM58_21835</name>
</gene>
<feature type="coiled-coil region" evidence="1">
    <location>
        <begin position="39"/>
        <end position="66"/>
    </location>
</feature>
<evidence type="ECO:0000313" key="3">
    <source>
        <dbReference type="Proteomes" id="UP000281915"/>
    </source>
</evidence>
<sequence length="70" mass="8140">MSTHSKRAIWLAINSEHGDRLVEITQEHTALARDLAVNKHLTGAEKESYKARIEQLRQERETILQQFEGR</sequence>
<comment type="caution">
    <text evidence="2">The sequence shown here is derived from an EMBL/GenBank/DDBJ whole genome shotgun (WGS) entry which is preliminary data.</text>
</comment>